<accession>A0A948TLS6</accession>
<evidence type="ECO:0000313" key="8">
    <source>
        <dbReference type="Proteomes" id="UP000784286"/>
    </source>
</evidence>
<feature type="active site" description="Charge relay system" evidence="4">
    <location>
        <position position="233"/>
    </location>
</feature>
<evidence type="ECO:0000256" key="2">
    <source>
        <dbReference type="ARBA" id="ARBA00022801"/>
    </source>
</evidence>
<feature type="active site" description="Charge relay system" evidence="4">
    <location>
        <position position="521"/>
    </location>
</feature>
<keyword evidence="3 4" id="KW-0720">Serine protease</keyword>
<keyword evidence="5" id="KW-0732">Signal</keyword>
<comment type="similarity">
    <text evidence="4">Belongs to the peptidase S8 family.</text>
</comment>
<dbReference type="GO" id="GO:0016020">
    <property type="term" value="C:membrane"/>
    <property type="evidence" value="ECO:0007669"/>
    <property type="project" value="TreeGrafter"/>
</dbReference>
<reference evidence="7" key="2">
    <citation type="submission" date="2021-04" db="EMBL/GenBank/DDBJ databases">
        <authorList>
            <person name="Gilroy R."/>
        </authorList>
    </citation>
    <scope>NUCLEOTIDE SEQUENCE</scope>
    <source>
        <strain evidence="7">8470</strain>
    </source>
</reference>
<name>A0A948TLS6_9BACT</name>
<keyword evidence="1 4" id="KW-0645">Protease</keyword>
<evidence type="ECO:0000256" key="3">
    <source>
        <dbReference type="ARBA" id="ARBA00022825"/>
    </source>
</evidence>
<feature type="domain" description="Peptidase S8/S53" evidence="6">
    <location>
        <begin position="226"/>
        <end position="563"/>
    </location>
</feature>
<dbReference type="PRINTS" id="PR00723">
    <property type="entry name" value="SUBTILISIN"/>
</dbReference>
<comment type="caution">
    <text evidence="7">The sequence shown here is derived from an EMBL/GenBank/DDBJ whole genome shotgun (WGS) entry which is preliminary data.</text>
</comment>
<dbReference type="PANTHER" id="PTHR42884:SF14">
    <property type="entry name" value="NEUROENDOCRINE CONVERTASE 1"/>
    <property type="match status" value="1"/>
</dbReference>
<keyword evidence="2 4" id="KW-0378">Hydrolase</keyword>
<dbReference type="PROSITE" id="PS00138">
    <property type="entry name" value="SUBTILASE_SER"/>
    <property type="match status" value="1"/>
</dbReference>
<dbReference type="Gene3D" id="3.40.50.200">
    <property type="entry name" value="Peptidase S8/S53 domain"/>
    <property type="match status" value="1"/>
</dbReference>
<dbReference type="InterPro" id="IPR036852">
    <property type="entry name" value="Peptidase_S8/S53_dom_sf"/>
</dbReference>
<dbReference type="SUPFAM" id="SSF52743">
    <property type="entry name" value="Subtilisin-like"/>
    <property type="match status" value="1"/>
</dbReference>
<dbReference type="InterPro" id="IPR022398">
    <property type="entry name" value="Peptidase_S8_His-AS"/>
</dbReference>
<dbReference type="InterPro" id="IPR000209">
    <property type="entry name" value="Peptidase_S8/S53_dom"/>
</dbReference>
<feature type="active site" description="Charge relay system" evidence="4">
    <location>
        <position position="292"/>
    </location>
</feature>
<feature type="signal peptide" evidence="5">
    <location>
        <begin position="1"/>
        <end position="19"/>
    </location>
</feature>
<proteinExistence type="inferred from homology"/>
<protein>
    <submittedName>
        <fullName evidence="7">S8 family serine peptidase</fullName>
    </submittedName>
</protein>
<evidence type="ECO:0000256" key="5">
    <source>
        <dbReference type="SAM" id="SignalP"/>
    </source>
</evidence>
<evidence type="ECO:0000256" key="1">
    <source>
        <dbReference type="ARBA" id="ARBA00022670"/>
    </source>
</evidence>
<dbReference type="PROSITE" id="PS00137">
    <property type="entry name" value="SUBTILASE_HIS"/>
    <property type="match status" value="1"/>
</dbReference>
<evidence type="ECO:0000313" key="7">
    <source>
        <dbReference type="EMBL" id="MBU3855649.1"/>
    </source>
</evidence>
<dbReference type="InterPro" id="IPR015500">
    <property type="entry name" value="Peptidase_S8_subtilisin-rel"/>
</dbReference>
<feature type="chain" id="PRO_5037923891" evidence="5">
    <location>
        <begin position="20"/>
        <end position="703"/>
    </location>
</feature>
<evidence type="ECO:0000259" key="6">
    <source>
        <dbReference type="Pfam" id="PF00082"/>
    </source>
</evidence>
<evidence type="ECO:0000256" key="4">
    <source>
        <dbReference type="PROSITE-ProRule" id="PRU01240"/>
    </source>
</evidence>
<dbReference type="Gene3D" id="2.60.40.1080">
    <property type="match status" value="1"/>
</dbReference>
<gene>
    <name evidence="7" type="ORF">H9928_03650</name>
</gene>
<reference evidence="7" key="1">
    <citation type="journal article" date="2021" name="PeerJ">
        <title>Extensive microbial diversity within the chicken gut microbiome revealed by metagenomics and culture.</title>
        <authorList>
            <person name="Gilroy R."/>
            <person name="Ravi A."/>
            <person name="Getino M."/>
            <person name="Pursley I."/>
            <person name="Horton D.L."/>
            <person name="Alikhan N.F."/>
            <person name="Baker D."/>
            <person name="Gharbi K."/>
            <person name="Hall N."/>
            <person name="Watson M."/>
            <person name="Adriaenssens E.M."/>
            <person name="Foster-Nyarko E."/>
            <person name="Jarju S."/>
            <person name="Secka A."/>
            <person name="Antonio M."/>
            <person name="Oren A."/>
            <person name="Chaudhuri R.R."/>
            <person name="La Ragione R."/>
            <person name="Hildebrand F."/>
            <person name="Pallen M.J."/>
        </authorList>
    </citation>
    <scope>NUCLEOTIDE SEQUENCE</scope>
    <source>
        <strain evidence="7">8470</strain>
    </source>
</reference>
<dbReference type="PROSITE" id="PS51892">
    <property type="entry name" value="SUBTILASE"/>
    <property type="match status" value="1"/>
</dbReference>
<dbReference type="GO" id="GO:0004252">
    <property type="term" value="F:serine-type endopeptidase activity"/>
    <property type="evidence" value="ECO:0007669"/>
    <property type="project" value="UniProtKB-UniRule"/>
</dbReference>
<dbReference type="GO" id="GO:0016485">
    <property type="term" value="P:protein processing"/>
    <property type="evidence" value="ECO:0007669"/>
    <property type="project" value="TreeGrafter"/>
</dbReference>
<sequence>MKKKYLYTALFALTLSACADEDIVEQPSVPQGETEVKLPADATDGELLIKFSPEMTDILDQTFSRASRSGGMSRSGIPSTDEVLDILGAYSFERIFPVDEKNEARTREAGLHLWYRVKFDENTDLQEAVERLRQLGEVSKIQANSHIKRAYNTKRTYVSESALQRKSMSRSGDDSAPFTDPGLAHQWGFHNTGSYDFTGNALNAAAVAGCDVNCYEAWKLCKGDPSIIVAVLDEGVMNTHEDLRDNIWVNEGEEEYAGRDADGNGYKDDKYGYNFVTNSGVITWSDASDTGHGTHVAGTIAAANNNGIGVCGIAGGDGTAGTGVKIMSCQVFSGQSGVTLDQEAKAIKYAADNGAVILQCSWGYNSGASNAVLGYTPGPSTEEEWESLYPLEKEALDYFINNAGSPNGVIDGGIAIFASGNEYAALPGFPGAYSRCVSVSAVAADYTPSCFSNYGEGVAIAAPGGDLEYYGTPGETEDEYWTSDESQAGEGTGTTTKTLGSILSTLIRNGQQAYGYMEGTSMACPHVSGVAALGLSYAKQLRRHFTAEEFVDLLKNTTDKSLYNGYQDGVKLYYDGHTYPGASVTRMELGNYIGKMGTGLVDAGALLSSIAGAGSEMKLPNVYVGTGASYAIDLASYFVNGENLTYEAASSDEATAAVAVNGTVMTVTGVKAGMAQITVQVSGEASQTIVVTVRDKANDNGWM</sequence>
<dbReference type="EMBL" id="JAHLFJ010000037">
    <property type="protein sequence ID" value="MBU3855649.1"/>
    <property type="molecule type" value="Genomic_DNA"/>
</dbReference>
<dbReference type="Pfam" id="PF00082">
    <property type="entry name" value="Peptidase_S8"/>
    <property type="match status" value="1"/>
</dbReference>
<dbReference type="PROSITE" id="PS51257">
    <property type="entry name" value="PROKAR_LIPOPROTEIN"/>
    <property type="match status" value="1"/>
</dbReference>
<organism evidence="7 8">
    <name type="scientific">Candidatus Phocaeicola excrementipullorum</name>
    <dbReference type="NCBI Taxonomy" id="2838731"/>
    <lineage>
        <taxon>Bacteria</taxon>
        <taxon>Pseudomonadati</taxon>
        <taxon>Bacteroidota</taxon>
        <taxon>Bacteroidia</taxon>
        <taxon>Bacteroidales</taxon>
        <taxon>Bacteroidaceae</taxon>
        <taxon>Phocaeicola</taxon>
    </lineage>
</organism>
<dbReference type="AlphaFoldDB" id="A0A948TLS6"/>
<dbReference type="PANTHER" id="PTHR42884">
    <property type="entry name" value="PROPROTEIN CONVERTASE SUBTILISIN/KEXIN-RELATED"/>
    <property type="match status" value="1"/>
</dbReference>
<dbReference type="Proteomes" id="UP000784286">
    <property type="component" value="Unassembled WGS sequence"/>
</dbReference>
<dbReference type="InterPro" id="IPR023828">
    <property type="entry name" value="Peptidase_S8_Ser-AS"/>
</dbReference>